<feature type="region of interest" description="Disordered" evidence="1">
    <location>
        <begin position="1"/>
        <end position="42"/>
    </location>
</feature>
<sequence>MGCCQSADASAAPVERPQEAAPATRESDKPAPSPRENNAIDAKWEKYEVETFEVDLGKWNSQDAGSLEALLDSVDLIDLGYIIENAEAGFPVPRWQDVPHGARINRSNIHRIQDCISPYALSILVLSYPWLDPQHPDKDLATMKRMLPCLKAFHQGATKIGEGRTVGLMMDYPCLPQKSITGEDDRTDEEKARFKRGLGTINEWYKHPYTTVLVCDVDMPGEESGHTNLRPYAQRGWCSFEFRASCLVKTMFCLWSLKGYELGRCTTWGSANQDAKSGILRAAPMTPPKFDAMLRAGVERGEIAFTAKADLDFVIAQYEKAFLSAFSHTKTLMYQYLKWPDSHMLELAEALTYAREKDLLGNTSSVYAWGNECTDVGKNAVREALEGTKTQSVLDNK</sequence>
<name>A0A7S1LZN2_ALECA</name>
<evidence type="ECO:0000313" key="2">
    <source>
        <dbReference type="EMBL" id="CAD9117960.1"/>
    </source>
</evidence>
<gene>
    <name evidence="2" type="ORF">ACAT0790_LOCUS15785</name>
</gene>
<proteinExistence type="predicted"/>
<organism evidence="2">
    <name type="scientific">Alexandrium catenella</name>
    <name type="common">Red tide dinoflagellate</name>
    <name type="synonym">Gonyaulax catenella</name>
    <dbReference type="NCBI Taxonomy" id="2925"/>
    <lineage>
        <taxon>Eukaryota</taxon>
        <taxon>Sar</taxon>
        <taxon>Alveolata</taxon>
        <taxon>Dinophyceae</taxon>
        <taxon>Gonyaulacales</taxon>
        <taxon>Pyrocystaceae</taxon>
        <taxon>Alexandrium</taxon>
    </lineage>
</organism>
<reference evidence="2" key="1">
    <citation type="submission" date="2021-01" db="EMBL/GenBank/DDBJ databases">
        <authorList>
            <person name="Corre E."/>
            <person name="Pelletier E."/>
            <person name="Niang G."/>
            <person name="Scheremetjew M."/>
            <person name="Finn R."/>
            <person name="Kale V."/>
            <person name="Holt S."/>
            <person name="Cochrane G."/>
            <person name="Meng A."/>
            <person name="Brown T."/>
            <person name="Cohen L."/>
        </authorList>
    </citation>
    <scope>NUCLEOTIDE SEQUENCE</scope>
    <source>
        <strain evidence="2">OF101</strain>
    </source>
</reference>
<accession>A0A7S1LZN2</accession>
<protein>
    <submittedName>
        <fullName evidence="2">Uncharacterized protein</fullName>
    </submittedName>
</protein>
<dbReference type="EMBL" id="HBGE01026275">
    <property type="protein sequence ID" value="CAD9117960.1"/>
    <property type="molecule type" value="Transcribed_RNA"/>
</dbReference>
<dbReference type="AlphaFoldDB" id="A0A7S1LZN2"/>
<evidence type="ECO:0000256" key="1">
    <source>
        <dbReference type="SAM" id="MobiDB-lite"/>
    </source>
</evidence>